<organism evidence="1">
    <name type="scientific">Siphoviridae sp. ctckI12</name>
    <dbReference type="NCBI Taxonomy" id="2825574"/>
    <lineage>
        <taxon>Viruses</taxon>
        <taxon>Duplodnaviria</taxon>
        <taxon>Heunggongvirae</taxon>
        <taxon>Uroviricota</taxon>
        <taxon>Caudoviricetes</taxon>
    </lineage>
</organism>
<protein>
    <submittedName>
        <fullName evidence="1">Uncharacterized protein</fullName>
    </submittedName>
</protein>
<evidence type="ECO:0000313" key="1">
    <source>
        <dbReference type="EMBL" id="DAD99540.1"/>
    </source>
</evidence>
<name>A0A8S5NYR9_9CAUD</name>
<accession>A0A8S5NYR9</accession>
<dbReference type="EMBL" id="BK015287">
    <property type="protein sequence ID" value="DAD99540.1"/>
    <property type="molecule type" value="Genomic_DNA"/>
</dbReference>
<reference evidence="1" key="1">
    <citation type="journal article" date="2021" name="Proc. Natl. Acad. Sci. U.S.A.">
        <title>A Catalog of Tens of Thousands of Viruses from Human Metagenomes Reveals Hidden Associations with Chronic Diseases.</title>
        <authorList>
            <person name="Tisza M.J."/>
            <person name="Buck C.B."/>
        </authorList>
    </citation>
    <scope>NUCLEOTIDE SEQUENCE</scope>
    <source>
        <strain evidence="1">CtckI12</strain>
    </source>
</reference>
<proteinExistence type="predicted"/>
<sequence length="49" mass="5839">MTKQQLVDEYARKHLCATCEWKNGDICTLPRCMKLEERSKNERKTAQPR</sequence>